<dbReference type="InterPro" id="IPR026337">
    <property type="entry name" value="AKG_HExxH"/>
</dbReference>
<dbReference type="NCBIfam" id="TIGR04267">
    <property type="entry name" value="mod_HExxH"/>
    <property type="match status" value="1"/>
</dbReference>
<protein>
    <submittedName>
        <fullName evidence="1">HEXXH motif-containing protein</fullName>
    </submittedName>
</protein>
<evidence type="ECO:0000313" key="1">
    <source>
        <dbReference type="EMBL" id="SDN00632.1"/>
    </source>
</evidence>
<proteinExistence type="predicted"/>
<organism evidence="1 2">
    <name type="scientific">Lentzea albidocapillata subsp. violacea</name>
    <dbReference type="NCBI Taxonomy" id="128104"/>
    <lineage>
        <taxon>Bacteria</taxon>
        <taxon>Bacillati</taxon>
        <taxon>Actinomycetota</taxon>
        <taxon>Actinomycetes</taxon>
        <taxon>Pseudonocardiales</taxon>
        <taxon>Pseudonocardiaceae</taxon>
        <taxon>Lentzea</taxon>
    </lineage>
</organism>
<dbReference type="Proteomes" id="UP000199682">
    <property type="component" value="Unassembled WGS sequence"/>
</dbReference>
<name>A0A1G9XUW8_9PSEU</name>
<evidence type="ECO:0000313" key="2">
    <source>
        <dbReference type="Proteomes" id="UP000199682"/>
    </source>
</evidence>
<dbReference type="EMBL" id="FNET01000031">
    <property type="protein sequence ID" value="SDN00632.1"/>
    <property type="molecule type" value="Genomic_DNA"/>
</dbReference>
<accession>A0A1G9XUW8</accession>
<dbReference type="AlphaFoldDB" id="A0A1G9XUW8"/>
<reference evidence="2" key="1">
    <citation type="submission" date="2016-10" db="EMBL/GenBank/DDBJ databases">
        <authorList>
            <person name="Varghese N."/>
            <person name="Submissions S."/>
        </authorList>
    </citation>
    <scope>NUCLEOTIDE SEQUENCE [LARGE SCALE GENOMIC DNA]</scope>
    <source>
        <strain evidence="2">DSM 44796</strain>
    </source>
</reference>
<sequence>MGWSPELPAELTARVDDYREDKVRRLDSVLATLPGGDRHPWSCVASTDLPLRYALAHHVFEGVSRAVQRGDSGAIAAHLALRSNQHPLRVLSTAAGPVLTAHPARELMTSDKALAEAPVALVSEEICATADAADRDLTARALTTAVEAGFGQTVRRNTRVVVLIAERRPTDDTIRSWTTNALPATVHLDYFAEHFYVSRDLIHEAVHTQLNDLFAAFEVTFPEEAGYFAPWLATHRPAFGFLHGTWAFSHVALFCRWLATTDAPADVRALGAAMDAKYSEHMYESRQDFDRAIGLIGVPALADAIVQCRDQVLEGHSARV</sequence>
<gene>
    <name evidence="1" type="ORF">SAMN04488074_13153</name>
</gene>
<dbReference type="RefSeq" id="WP_090014706.1">
    <property type="nucleotide sequence ID" value="NZ_FNET01000031.1"/>
</dbReference>